<dbReference type="RefSeq" id="WP_269037475.1">
    <property type="nucleotide sequence ID" value="NZ_CP114040.1"/>
</dbReference>
<keyword evidence="2" id="KW-0732">Signal</keyword>
<evidence type="ECO:0000313" key="4">
    <source>
        <dbReference type="Proteomes" id="UP001164459"/>
    </source>
</evidence>
<name>A0ABY7H790_9BACT</name>
<evidence type="ECO:0000256" key="1">
    <source>
        <dbReference type="SAM" id="MobiDB-lite"/>
    </source>
</evidence>
<evidence type="ECO:0000256" key="2">
    <source>
        <dbReference type="SAM" id="SignalP"/>
    </source>
</evidence>
<feature type="region of interest" description="Disordered" evidence="1">
    <location>
        <begin position="319"/>
        <end position="348"/>
    </location>
</feature>
<dbReference type="Proteomes" id="UP001164459">
    <property type="component" value="Chromosome"/>
</dbReference>
<reference evidence="3" key="1">
    <citation type="submission" date="2022-11" db="EMBL/GenBank/DDBJ databases">
        <title>Minimal conservation of predation-associated metabolite biosynthetic gene clusters underscores biosynthetic potential of Myxococcota including descriptions for ten novel species: Archangium lansinium sp. nov., Myxococcus landrumus sp. nov., Nannocystis bai.</title>
        <authorList>
            <person name="Ahearne A."/>
            <person name="Stevens C."/>
            <person name="Dowd S."/>
        </authorList>
    </citation>
    <scope>NUCLEOTIDE SEQUENCE</scope>
    <source>
        <strain evidence="3">Fl3</strain>
    </source>
</reference>
<gene>
    <name evidence="3" type="ORF">O0S08_03190</name>
</gene>
<accession>A0ABY7H790</accession>
<feature type="signal peptide" evidence="2">
    <location>
        <begin position="1"/>
        <end position="24"/>
    </location>
</feature>
<feature type="chain" id="PRO_5045543960" description="MYXO-CTERM domain-containing protein" evidence="2">
    <location>
        <begin position="25"/>
        <end position="387"/>
    </location>
</feature>
<dbReference type="EMBL" id="CP114040">
    <property type="protein sequence ID" value="WAS95143.1"/>
    <property type="molecule type" value="Genomic_DNA"/>
</dbReference>
<evidence type="ECO:0000313" key="3">
    <source>
        <dbReference type="EMBL" id="WAS95143.1"/>
    </source>
</evidence>
<evidence type="ECO:0008006" key="5">
    <source>
        <dbReference type="Google" id="ProtNLM"/>
    </source>
</evidence>
<dbReference type="PROSITE" id="PS51257">
    <property type="entry name" value="PROKAR_LIPOPROTEIN"/>
    <property type="match status" value="1"/>
</dbReference>
<protein>
    <recommendedName>
        <fullName evidence="5">MYXO-CTERM domain-containing protein</fullName>
    </recommendedName>
</protein>
<sequence>MASRLVVGGIAAIGCLGAAATARADGGIWPRTPALWPDDTPCMTVVDRSQSAVLQFTYRLDHEDTYVEPEELPGSRRHQFVGLCRVDPYWWLPTWISQADVAAWNAWEVGLDESPMVVDPEDVLETSSEYGDCFARITADDARRPITFAAADEAVTWDTTGLPAGGYVIRGYTWHPPFNAWSRPRVVHVVDGPDPATAPPAAALALTDDFFFADEGLTMTGCARAEPGSTLRAYWADHPQDGVSYEWNGFVEQPLVGETFALTFLPPPEALEKTVLLRVDVTDPQQRTFSAHSDLLVTVLPGQQPDCYNSFLSCMDSETGASPTTGDDSGAQPTSTGAGDSAGGQTGEPAGGCGCATAANGGGWALAGLLALMRRRRLRGLTGGAEK</sequence>
<keyword evidence="4" id="KW-1185">Reference proteome</keyword>
<organism evidence="3 4">
    <name type="scientific">Nannocystis punicea</name>
    <dbReference type="NCBI Taxonomy" id="2995304"/>
    <lineage>
        <taxon>Bacteria</taxon>
        <taxon>Pseudomonadati</taxon>
        <taxon>Myxococcota</taxon>
        <taxon>Polyangia</taxon>
        <taxon>Nannocystales</taxon>
        <taxon>Nannocystaceae</taxon>
        <taxon>Nannocystis</taxon>
    </lineage>
</organism>
<proteinExistence type="predicted"/>
<feature type="compositionally biased region" description="Polar residues" evidence="1">
    <location>
        <begin position="319"/>
        <end position="338"/>
    </location>
</feature>